<organism evidence="1 2">
    <name type="scientific">Aspergillus bertholletiae</name>
    <dbReference type="NCBI Taxonomy" id="1226010"/>
    <lineage>
        <taxon>Eukaryota</taxon>
        <taxon>Fungi</taxon>
        <taxon>Dikarya</taxon>
        <taxon>Ascomycota</taxon>
        <taxon>Pezizomycotina</taxon>
        <taxon>Eurotiomycetes</taxon>
        <taxon>Eurotiomycetidae</taxon>
        <taxon>Eurotiales</taxon>
        <taxon>Aspergillaceae</taxon>
        <taxon>Aspergillus</taxon>
        <taxon>Aspergillus subgen. Circumdati</taxon>
    </lineage>
</organism>
<dbReference type="AlphaFoldDB" id="A0A5N7AXP6"/>
<reference evidence="1 2" key="1">
    <citation type="submission" date="2019-04" db="EMBL/GenBank/DDBJ databases">
        <title>Friends and foes A comparative genomics studyof 23 Aspergillus species from section Flavi.</title>
        <authorList>
            <consortium name="DOE Joint Genome Institute"/>
            <person name="Kjaerbolling I."/>
            <person name="Vesth T."/>
            <person name="Frisvad J.C."/>
            <person name="Nybo J.L."/>
            <person name="Theobald S."/>
            <person name="Kildgaard S."/>
            <person name="Isbrandt T."/>
            <person name="Kuo A."/>
            <person name="Sato A."/>
            <person name="Lyhne E.K."/>
            <person name="Kogle M.E."/>
            <person name="Wiebenga A."/>
            <person name="Kun R.S."/>
            <person name="Lubbers R.J."/>
            <person name="Makela M.R."/>
            <person name="Barry K."/>
            <person name="Chovatia M."/>
            <person name="Clum A."/>
            <person name="Daum C."/>
            <person name="Haridas S."/>
            <person name="He G."/>
            <person name="LaButti K."/>
            <person name="Lipzen A."/>
            <person name="Mondo S."/>
            <person name="Riley R."/>
            <person name="Salamov A."/>
            <person name="Simmons B.A."/>
            <person name="Magnuson J.K."/>
            <person name="Henrissat B."/>
            <person name="Mortensen U.H."/>
            <person name="Larsen T.O."/>
            <person name="Devries R.P."/>
            <person name="Grigoriev I.V."/>
            <person name="Machida M."/>
            <person name="Baker S.E."/>
            <person name="Andersen M.R."/>
        </authorList>
    </citation>
    <scope>NUCLEOTIDE SEQUENCE [LARGE SCALE GENOMIC DNA]</scope>
    <source>
        <strain evidence="1 2">IBT 29228</strain>
    </source>
</reference>
<evidence type="ECO:0000313" key="2">
    <source>
        <dbReference type="Proteomes" id="UP000326198"/>
    </source>
</evidence>
<evidence type="ECO:0000313" key="1">
    <source>
        <dbReference type="EMBL" id="KAE8373590.1"/>
    </source>
</evidence>
<gene>
    <name evidence="1" type="ORF">BDV26DRAFT_271784</name>
</gene>
<name>A0A5N7AXP6_9EURO</name>
<sequence length="73" mass="8254">MFGLEIHCTLKHVVCTFDTRKDSDMAYRQPKYLKIQPLWCVNLGRTAYCDIDGTMLEASVDGFAVLNKAIALL</sequence>
<dbReference type="EMBL" id="ML736310">
    <property type="protein sequence ID" value="KAE8373590.1"/>
    <property type="molecule type" value="Genomic_DNA"/>
</dbReference>
<protein>
    <submittedName>
        <fullName evidence="1">Uncharacterized protein</fullName>
    </submittedName>
</protein>
<dbReference type="Proteomes" id="UP000326198">
    <property type="component" value="Unassembled WGS sequence"/>
</dbReference>
<accession>A0A5N7AXP6</accession>
<proteinExistence type="predicted"/>
<keyword evidence="2" id="KW-1185">Reference proteome</keyword>